<reference evidence="2" key="1">
    <citation type="submission" date="2018-02" db="EMBL/GenBank/DDBJ databases">
        <authorList>
            <person name="Cohen D.B."/>
            <person name="Kent A.D."/>
        </authorList>
    </citation>
    <scope>NUCLEOTIDE SEQUENCE</scope>
</reference>
<dbReference type="PROSITE" id="PS50879">
    <property type="entry name" value="RNASE_H_1"/>
    <property type="match status" value="1"/>
</dbReference>
<dbReference type="EMBL" id="OIVN01002212">
    <property type="protein sequence ID" value="SPD01516.1"/>
    <property type="molecule type" value="Genomic_DNA"/>
</dbReference>
<dbReference type="CDD" id="cd06222">
    <property type="entry name" value="RNase_H_like"/>
    <property type="match status" value="1"/>
</dbReference>
<dbReference type="InterPro" id="IPR044730">
    <property type="entry name" value="RNase_H-like_dom_plant"/>
</dbReference>
<dbReference type="InterPro" id="IPR036397">
    <property type="entry name" value="RNaseH_sf"/>
</dbReference>
<dbReference type="InterPro" id="IPR053151">
    <property type="entry name" value="RNase_H-like"/>
</dbReference>
<evidence type="ECO:0000259" key="1">
    <source>
        <dbReference type="PROSITE" id="PS50879"/>
    </source>
</evidence>
<gene>
    <name evidence="2" type="ORF">FSB_LOCUS29398</name>
</gene>
<dbReference type="SUPFAM" id="SSF53098">
    <property type="entry name" value="Ribonuclease H-like"/>
    <property type="match status" value="1"/>
</dbReference>
<evidence type="ECO:0000313" key="2">
    <source>
        <dbReference type="EMBL" id="SPD01516.1"/>
    </source>
</evidence>
<proteinExistence type="predicted"/>
<dbReference type="GO" id="GO:0004523">
    <property type="term" value="F:RNA-DNA hybrid ribonuclease activity"/>
    <property type="evidence" value="ECO:0007669"/>
    <property type="project" value="InterPro"/>
</dbReference>
<name>A0A2N9GG55_FAGSY</name>
<accession>A0A2N9GG55</accession>
<dbReference type="Gene3D" id="3.30.420.10">
    <property type="entry name" value="Ribonuclease H-like superfamily/Ribonuclease H"/>
    <property type="match status" value="1"/>
</dbReference>
<dbReference type="GO" id="GO:0003676">
    <property type="term" value="F:nucleic acid binding"/>
    <property type="evidence" value="ECO:0007669"/>
    <property type="project" value="InterPro"/>
</dbReference>
<organism evidence="2">
    <name type="scientific">Fagus sylvatica</name>
    <name type="common">Beechnut</name>
    <dbReference type="NCBI Taxonomy" id="28930"/>
    <lineage>
        <taxon>Eukaryota</taxon>
        <taxon>Viridiplantae</taxon>
        <taxon>Streptophyta</taxon>
        <taxon>Embryophyta</taxon>
        <taxon>Tracheophyta</taxon>
        <taxon>Spermatophyta</taxon>
        <taxon>Magnoliopsida</taxon>
        <taxon>eudicotyledons</taxon>
        <taxon>Gunneridae</taxon>
        <taxon>Pentapetalae</taxon>
        <taxon>rosids</taxon>
        <taxon>fabids</taxon>
        <taxon>Fagales</taxon>
        <taxon>Fagaceae</taxon>
        <taxon>Fagus</taxon>
    </lineage>
</organism>
<dbReference type="InterPro" id="IPR012337">
    <property type="entry name" value="RNaseH-like_sf"/>
</dbReference>
<protein>
    <recommendedName>
        <fullName evidence="1">RNase H type-1 domain-containing protein</fullName>
    </recommendedName>
</protein>
<feature type="domain" description="RNase H type-1" evidence="1">
    <location>
        <begin position="942"/>
        <end position="1072"/>
    </location>
</feature>
<dbReference type="Pfam" id="PF13456">
    <property type="entry name" value="RVT_3"/>
    <property type="match status" value="1"/>
</dbReference>
<dbReference type="AlphaFoldDB" id="A0A2N9GG55"/>
<sequence length="1106" mass="123560">MMNLSAAAPKRRRTPICCLIVRWRQIWNPRWEGKNWMERNRIPPVGVRVGVSYKESLLGEIPGAYERAFFGNSMEEDGAVYSDDEDGDPPEGGRIGARQSLPLIHQSSPVKVDIPNAEETKGFGPWMIVQRRKRQAKRAVDSGKAVLVTAKVGGDDPGTSKAHMLAKRCLMARGDIPKSTPKSIQLVLISPLLHLFLSVLKLLLGMTSTRWGLIPMLSGPSRWKIQVKNKTIILSEDDIELIRKDPLHEWGWYETELAQAWKNISPVVPTNGSQDLPLLTDLVWLQEVSPFWNFLTDMPRIDGVHCPLRIHSQPSPELRLIQFLEEVYCATLPDFDERKVILSIPIQLLWKGNRASIKLAQAAKCIPHFVIVIQCSERLSEGYLSYKFSMEAKLNTLWEMWPEKAWNALEAGGNLFPTNNPPFMSSNEIGVNVLTWNCRGVLNPCFRRALLDLAKTFPFDGFLCTNTIGFAGGIWIMWNSDMVEVEAFVLYRTGASRLTWTSPAPNLAGTFAIFTALVSAWNKLVFGLDLFFSNLVSPFQAAFVPGRRGVDNVIIAQELIHSLHKKKGRKGQFILKVDLEKAYDRLEWSFIREVLLFFNFPSRVGNLLKPLGVVLHLLLYAEASASCCHIIATVLADFCSHSGQKINLAKSKAFFSPNVTPHMRHHLCDILGVSSTPDLGKYLGFPLRIHGRNARDFRNFLWGSSEDKKKMHMVGWDKICQPKKDGGLGLYSSKPRNLALLAKLNWRLIDEKDSLWAKTLLAKYCPDGIRWVIGNGHSTSFWHDTWVGNEPLREVIHGPIPHLEESFCVVDVIEGVGVWDFSRISFTLPKIISDSIRAVSVCSFSNKEDCLAWDSSDGGFNLGKAYQLACKPSNVINGPSSWLWKVKTSPRIINQIIFKAKSILPNPAVCAVSHASEFFYLMDVKTNAKNRVLISVKWNPPPVNWAKLNTDGSVLGDPGLAGGGGVIRDSLGNWIGGFSRSIGITSCVQAELRALKDGLLLALDLEISKLEIEMDSSVAVESLKTTSMPNVFLRSIVDDCRLLLERFEATTIKHIYREANGCADALAKTGCVQHVNISFYPSAPAHVLEALAFDNSVATRTRFVLL</sequence>
<dbReference type="InterPro" id="IPR002156">
    <property type="entry name" value="RNaseH_domain"/>
</dbReference>
<dbReference type="PANTHER" id="PTHR47723">
    <property type="entry name" value="OS05G0353850 PROTEIN"/>
    <property type="match status" value="1"/>
</dbReference>
<dbReference type="PANTHER" id="PTHR47723:SF19">
    <property type="entry name" value="POLYNUCLEOTIDYL TRANSFERASE, RIBONUCLEASE H-LIKE SUPERFAMILY PROTEIN"/>
    <property type="match status" value="1"/>
</dbReference>